<dbReference type="EMBL" id="CP118868">
    <property type="protein sequence ID" value="WEG36158.1"/>
    <property type="molecule type" value="Genomic_DNA"/>
</dbReference>
<feature type="compositionally biased region" description="Polar residues" evidence="2">
    <location>
        <begin position="351"/>
        <end position="363"/>
    </location>
</feature>
<dbReference type="Pfam" id="PF01832">
    <property type="entry name" value="Glucosaminidase"/>
    <property type="match status" value="1"/>
</dbReference>
<feature type="domain" description="Mannosyl-glycoprotein endo-beta-N-acetylglucosamidase-like" evidence="4">
    <location>
        <begin position="156"/>
        <end position="295"/>
    </location>
</feature>
<reference evidence="5 6" key="1">
    <citation type="submission" date="2023-02" db="EMBL/GenBank/DDBJ databases">
        <title>Novel Oscillospiraceae bacterial genomes.</title>
        <authorList>
            <person name="Srinivasan S."/>
            <person name="Austin M.N."/>
            <person name="Fiedler T.L."/>
            <person name="Strenk S.M."/>
            <person name="Agnew K.J."/>
            <person name="Nagana Gowda G.A."/>
            <person name="Raftery D."/>
            <person name="Beamer M.A."/>
            <person name="Achilles S.L."/>
            <person name="Wiesenfeld H.C."/>
            <person name="Fredricks D.N."/>
            <person name="Hillier S.L."/>
        </authorList>
    </citation>
    <scope>NUCLEOTIDE SEQUENCE [LARGE SCALE GENOMIC DNA]</scope>
    <source>
        <strain evidence="5 6">CHIC02 1186E3-8</strain>
    </source>
</reference>
<evidence type="ECO:0000313" key="5">
    <source>
        <dbReference type="EMBL" id="WEG36158.1"/>
    </source>
</evidence>
<feature type="compositionally biased region" description="Basic and acidic residues" evidence="2">
    <location>
        <begin position="330"/>
        <end position="346"/>
    </location>
</feature>
<dbReference type="Gene3D" id="1.10.530.10">
    <property type="match status" value="1"/>
</dbReference>
<dbReference type="Proteomes" id="UP001220478">
    <property type="component" value="Chromosome"/>
</dbReference>
<feature type="region of interest" description="Disordered" evidence="2">
    <location>
        <begin position="330"/>
        <end position="386"/>
    </location>
</feature>
<dbReference type="Gene3D" id="4.10.80.30">
    <property type="entry name" value="DNA polymerase, domain 6"/>
    <property type="match status" value="1"/>
</dbReference>
<evidence type="ECO:0000256" key="1">
    <source>
        <dbReference type="ARBA" id="ARBA00022801"/>
    </source>
</evidence>
<dbReference type="RefSeq" id="WP_315572180.1">
    <property type="nucleotide sequence ID" value="NZ_CP118868.1"/>
</dbReference>
<gene>
    <name evidence="5" type="ORF">PYS61_03030</name>
</gene>
<evidence type="ECO:0000256" key="2">
    <source>
        <dbReference type="SAM" id="MobiDB-lite"/>
    </source>
</evidence>
<organism evidence="5 6">
    <name type="scientific">Amygdalobacter indicium</name>
    <dbReference type="NCBI Taxonomy" id="3029272"/>
    <lineage>
        <taxon>Bacteria</taxon>
        <taxon>Bacillati</taxon>
        <taxon>Bacillota</taxon>
        <taxon>Clostridia</taxon>
        <taxon>Eubacteriales</taxon>
        <taxon>Oscillospiraceae</taxon>
        <taxon>Amygdalobacter</taxon>
    </lineage>
</organism>
<feature type="compositionally biased region" description="Basic and acidic residues" evidence="2">
    <location>
        <begin position="374"/>
        <end position="386"/>
    </location>
</feature>
<sequence>MINTQEQENLQANVEELKQPEAFMQIRNKGDFEPLVDIPEPNLINLMKFGKIDERKRRQEQQSMQNREAALPLQPQKKALKINVDVPSVTMDTPIKRGKVGRKKRKTGGKRVWLIPLIISLLLLLLIAGILLLRRYKQETPMNFQKRLSKYERSLVAAARETGVWPSVTAAQLYIEAGDGPNKLADWDNNGFGLKWHDNMARRHRNAAWPVTYETKEYIDGEYITIDDLFGKFANFEIGIFEHDRIWWNGYHEEAREVLMNLADGTREQFIAAILHYATDPSYRAAITKVIKEQKLDYLDKLAFPDGKRLRAGFPDLQRREEQEALEDFVKRRDEKAAAEAAEKAGKKSRSQQADKNQGQNASKPAATISRKKLKEEVKALPDEQKTEILQTVKEKMFRQIGQYPDDGYNVKNLVSKNLQQALTR</sequence>
<evidence type="ECO:0000259" key="4">
    <source>
        <dbReference type="Pfam" id="PF01832"/>
    </source>
</evidence>
<evidence type="ECO:0000256" key="3">
    <source>
        <dbReference type="SAM" id="Phobius"/>
    </source>
</evidence>
<dbReference type="PANTHER" id="PTHR33308">
    <property type="entry name" value="PEPTIDOGLYCAN HYDROLASE FLGJ"/>
    <property type="match status" value="1"/>
</dbReference>
<dbReference type="PANTHER" id="PTHR33308:SF9">
    <property type="entry name" value="PEPTIDOGLYCAN HYDROLASE FLGJ"/>
    <property type="match status" value="1"/>
</dbReference>
<name>A0ABY8C628_9FIRM</name>
<keyword evidence="1" id="KW-0378">Hydrolase</keyword>
<dbReference type="InterPro" id="IPR002901">
    <property type="entry name" value="MGlyc_endo_b_GlcNAc-like_dom"/>
</dbReference>
<keyword evidence="3" id="KW-0472">Membrane</keyword>
<protein>
    <submittedName>
        <fullName evidence="5">Glucosaminidase domain-containing protein</fullName>
    </submittedName>
</protein>
<keyword evidence="3" id="KW-1133">Transmembrane helix</keyword>
<keyword evidence="6" id="KW-1185">Reference proteome</keyword>
<proteinExistence type="predicted"/>
<evidence type="ECO:0000313" key="6">
    <source>
        <dbReference type="Proteomes" id="UP001220478"/>
    </source>
</evidence>
<dbReference type="InterPro" id="IPR051056">
    <property type="entry name" value="Glycosyl_Hydrolase_73"/>
</dbReference>
<keyword evidence="3" id="KW-0812">Transmembrane</keyword>
<accession>A0ABY8C628</accession>
<feature type="transmembrane region" description="Helical" evidence="3">
    <location>
        <begin position="112"/>
        <end position="133"/>
    </location>
</feature>